<dbReference type="InParanoid" id="C0NXP0"/>
<dbReference type="GeneID" id="69041248"/>
<organism evidence="1 2">
    <name type="scientific">Ajellomyces capsulatus (strain G186AR / H82 / ATCC MYA-2454 / RMSCC 2432)</name>
    <name type="common">Darling's disease fungus</name>
    <name type="synonym">Histoplasma capsulatum</name>
    <dbReference type="NCBI Taxonomy" id="447093"/>
    <lineage>
        <taxon>Eukaryota</taxon>
        <taxon>Fungi</taxon>
        <taxon>Dikarya</taxon>
        <taxon>Ascomycota</taxon>
        <taxon>Pezizomycotina</taxon>
        <taxon>Eurotiomycetes</taxon>
        <taxon>Eurotiomycetidae</taxon>
        <taxon>Onygenales</taxon>
        <taxon>Ajellomycetaceae</taxon>
        <taxon>Histoplasma</taxon>
    </lineage>
</organism>
<dbReference type="RefSeq" id="XP_045284587.1">
    <property type="nucleotide sequence ID" value="XM_045435281.1"/>
</dbReference>
<dbReference type="Proteomes" id="UP000001631">
    <property type="component" value="Unassembled WGS sequence"/>
</dbReference>
<dbReference type="VEuPathDB" id="FungiDB:I7I50_08557"/>
<keyword evidence="2" id="KW-1185">Reference proteome</keyword>
<dbReference type="HOGENOM" id="CLU_804017_0_0_1"/>
<dbReference type="AlphaFoldDB" id="C0NXP0"/>
<evidence type="ECO:0000313" key="2">
    <source>
        <dbReference type="Proteomes" id="UP000001631"/>
    </source>
</evidence>
<reference evidence="1" key="1">
    <citation type="submission" date="2009-02" db="EMBL/GenBank/DDBJ databases">
        <title>The Genome Sequence of Ajellomyces capsulatus strain G186AR.</title>
        <authorList>
            <consortium name="The Broad Institute Genome Sequencing Platform"/>
            <person name="Champion M."/>
            <person name="Cuomo C."/>
            <person name="Ma L.-J."/>
            <person name="Henn M.R."/>
            <person name="Sil A."/>
            <person name="Goldman B."/>
            <person name="Young S.K."/>
            <person name="Kodira C.D."/>
            <person name="Zeng Q."/>
            <person name="Koehrsen M."/>
            <person name="Alvarado L."/>
            <person name="Berlin A."/>
            <person name="Borenstein D."/>
            <person name="Chen Z."/>
            <person name="Engels R."/>
            <person name="Freedman E."/>
            <person name="Gellesch M."/>
            <person name="Goldberg J."/>
            <person name="Griggs A."/>
            <person name="Gujja S."/>
            <person name="Heiman D."/>
            <person name="Hepburn T."/>
            <person name="Howarth C."/>
            <person name="Jen D."/>
            <person name="Larson L."/>
            <person name="Lewis B."/>
            <person name="Mehta T."/>
            <person name="Park D."/>
            <person name="Pearson M."/>
            <person name="Roberts A."/>
            <person name="Saif S."/>
            <person name="Shea T."/>
            <person name="Shenoy N."/>
            <person name="Sisk P."/>
            <person name="Stolte C."/>
            <person name="Sykes S."/>
            <person name="Walk T."/>
            <person name="White J."/>
            <person name="Yandava C."/>
            <person name="Klein B."/>
            <person name="McEwen J.G."/>
            <person name="Puccia R."/>
            <person name="Goldman G.H."/>
            <person name="Felipe M.S."/>
            <person name="Nino-Vega G."/>
            <person name="San-Blas G."/>
            <person name="Taylor J."/>
            <person name="Mendoza L."/>
            <person name="Galagan J."/>
            <person name="Nusbaum C."/>
            <person name="Birren B."/>
        </authorList>
    </citation>
    <scope>NUCLEOTIDE SEQUENCE</scope>
    <source>
        <strain evidence="1">G186AR</strain>
    </source>
</reference>
<gene>
    <name evidence="1" type="ORF">HCBG_08232</name>
</gene>
<evidence type="ECO:0000313" key="1">
    <source>
        <dbReference type="EMBL" id="EEH04106.1"/>
    </source>
</evidence>
<dbReference type="EMBL" id="GG663375">
    <property type="protein sequence ID" value="EEH04106.1"/>
    <property type="molecule type" value="Genomic_DNA"/>
</dbReference>
<protein>
    <submittedName>
        <fullName evidence="1">Uncharacterized protein</fullName>
    </submittedName>
</protein>
<accession>C0NXP0</accession>
<name>C0NXP0_AJECG</name>
<proteinExistence type="predicted"/>
<sequence>MELVKTLPLFQTRPAVKKLKAENFFDQTSLPTTPGISHSKSNTSDLATLPREGLIKIEHPTVEDKPSNSPSILLTRDHQEKLLQTRGRVVSEKAGRNPKLMNFGIVPLKHATLASMDFSQAKNLFLFASILWQRYQTKIANLLQEIDRFTQLCRRTNFTSSKDAGFANGYPVPPTQAALDEGRLIESPKIYTHGHPLQCNPAAKQNDLLDAIRKPFQHTTIRELYDDLTKKGLKCCVKDLAQRCIEVLRSKFQHELCSSSNQIPTLLVFTPRKLTAAKRFNLETEVYFHLEEENEDINSEAAAVILAMEEFTLQELTDCFQAQVGKYNSGALAKAVFNYEAKSCV</sequence>